<gene>
    <name evidence="1" type="ORF">RhiirA4_467198</name>
</gene>
<name>A0A2I1GVF4_9GLOM</name>
<comment type="caution">
    <text evidence="1">The sequence shown here is derived from an EMBL/GenBank/DDBJ whole genome shotgun (WGS) entry which is preliminary data.</text>
</comment>
<proteinExistence type="predicted"/>
<accession>A0A2I1GVF4</accession>
<reference evidence="1 2" key="1">
    <citation type="submission" date="2015-10" db="EMBL/GenBank/DDBJ databases">
        <title>Genome analyses suggest a sexual origin of heterokaryosis in a supposedly ancient asexual fungus.</title>
        <authorList>
            <person name="Ropars J."/>
            <person name="Sedzielewska K."/>
            <person name="Noel J."/>
            <person name="Charron P."/>
            <person name="Farinelli L."/>
            <person name="Marton T."/>
            <person name="Kruger M."/>
            <person name="Pelin A."/>
            <person name="Brachmann A."/>
            <person name="Corradi N."/>
        </authorList>
    </citation>
    <scope>NUCLEOTIDE SEQUENCE [LARGE SCALE GENOMIC DNA]</scope>
    <source>
        <strain evidence="1 2">A4</strain>
    </source>
</reference>
<dbReference type="AlphaFoldDB" id="A0A2I1GVF4"/>
<organism evidence="1 2">
    <name type="scientific">Rhizophagus irregularis</name>
    <dbReference type="NCBI Taxonomy" id="588596"/>
    <lineage>
        <taxon>Eukaryota</taxon>
        <taxon>Fungi</taxon>
        <taxon>Fungi incertae sedis</taxon>
        <taxon>Mucoromycota</taxon>
        <taxon>Glomeromycotina</taxon>
        <taxon>Glomeromycetes</taxon>
        <taxon>Glomerales</taxon>
        <taxon>Glomeraceae</taxon>
        <taxon>Rhizophagus</taxon>
    </lineage>
</organism>
<dbReference type="EMBL" id="LLXI01000897">
    <property type="protein sequence ID" value="PKY50623.1"/>
    <property type="molecule type" value="Genomic_DNA"/>
</dbReference>
<evidence type="ECO:0000313" key="1">
    <source>
        <dbReference type="EMBL" id="PKY50623.1"/>
    </source>
</evidence>
<evidence type="ECO:0000313" key="2">
    <source>
        <dbReference type="Proteomes" id="UP000234323"/>
    </source>
</evidence>
<dbReference type="Proteomes" id="UP000234323">
    <property type="component" value="Unassembled WGS sequence"/>
</dbReference>
<protein>
    <submittedName>
        <fullName evidence="1">Uncharacterized protein</fullName>
    </submittedName>
</protein>
<sequence length="115" mass="13827">MTLKKHVPSDNFNRVIHKRRRRRIVNRKYRNAFNINTLNRLSRLPLQITNDPFANPRNLYVPSDNYNRVIHKRRRRKAINKIYRNAVNVNILSQLPLQITNDPFAVQLFFGSSFR</sequence>
<keyword evidence="2" id="KW-1185">Reference proteome</keyword>